<reference evidence="2 3" key="1">
    <citation type="submission" date="2023-07" db="EMBL/GenBank/DDBJ databases">
        <title>Comparative genomics of wheat-associated soil bacteria to identify genetic determinants of phenazine resistance.</title>
        <authorList>
            <person name="Mouncey N."/>
        </authorList>
    </citation>
    <scope>NUCLEOTIDE SEQUENCE [LARGE SCALE GENOMIC DNA]</scope>
    <source>
        <strain evidence="2 3">W2I16</strain>
    </source>
</reference>
<evidence type="ECO:0000313" key="3">
    <source>
        <dbReference type="Proteomes" id="UP001223072"/>
    </source>
</evidence>
<keyword evidence="3" id="KW-1185">Reference proteome</keyword>
<comment type="caution">
    <text evidence="2">The sequence shown here is derived from an EMBL/GenBank/DDBJ whole genome shotgun (WGS) entry which is preliminary data.</text>
</comment>
<dbReference type="Proteomes" id="UP001223072">
    <property type="component" value="Unassembled WGS sequence"/>
</dbReference>
<accession>A0ABU0RUU1</accession>
<evidence type="ECO:0000256" key="1">
    <source>
        <dbReference type="SAM" id="MobiDB-lite"/>
    </source>
</evidence>
<sequence length="62" mass="6906">MELLSRVVAVTVGLSVLLHGISAVALADRYGRWHEKTRAQGRELHEATPVPGSMERRRITAR</sequence>
<organism evidence="2 3">
    <name type="scientific">Streptomyces turgidiscabies</name>
    <dbReference type="NCBI Taxonomy" id="85558"/>
    <lineage>
        <taxon>Bacteria</taxon>
        <taxon>Bacillati</taxon>
        <taxon>Actinomycetota</taxon>
        <taxon>Actinomycetes</taxon>
        <taxon>Kitasatosporales</taxon>
        <taxon>Streptomycetaceae</taxon>
        <taxon>Streptomyces</taxon>
    </lineage>
</organism>
<name>A0ABU0RUU1_9ACTN</name>
<dbReference type="EMBL" id="JAUSZS010000007">
    <property type="protein sequence ID" value="MDQ0935721.1"/>
    <property type="molecule type" value="Genomic_DNA"/>
</dbReference>
<dbReference type="RefSeq" id="WP_307629234.1">
    <property type="nucleotide sequence ID" value="NZ_JAUSZS010000007.1"/>
</dbReference>
<evidence type="ECO:0000313" key="2">
    <source>
        <dbReference type="EMBL" id="MDQ0935721.1"/>
    </source>
</evidence>
<gene>
    <name evidence="2" type="ORF">QFZ49_005693</name>
</gene>
<feature type="region of interest" description="Disordered" evidence="1">
    <location>
        <begin position="40"/>
        <end position="62"/>
    </location>
</feature>
<proteinExistence type="predicted"/>
<protein>
    <submittedName>
        <fullName evidence="2">NhaP-type Na+/H+ or K+/H+ antiporter</fullName>
    </submittedName>
</protein>